<protein>
    <submittedName>
        <fullName evidence="1">Uncharacterized protein</fullName>
    </submittedName>
</protein>
<name>A0ABV6CD35_9GAMM</name>
<dbReference type="RefSeq" id="WP_385876573.1">
    <property type="nucleotide sequence ID" value="NZ_JBHLXE010000048.1"/>
</dbReference>
<keyword evidence="2" id="KW-1185">Reference proteome</keyword>
<evidence type="ECO:0000313" key="2">
    <source>
        <dbReference type="Proteomes" id="UP001589758"/>
    </source>
</evidence>
<sequence>MINTKTQLVDDFMFDAYETLSLDCDFEYSFDKLEKQSELKVTNSFYTNSFCDEIVINSKNSDSQFINLPIEKTIDIEENNCENGMIKFHNESDFTLIIENI</sequence>
<organism evidence="1 2">
    <name type="scientific">Thorsellia kenyensis</name>
    <dbReference type="NCBI Taxonomy" id="1549888"/>
    <lineage>
        <taxon>Bacteria</taxon>
        <taxon>Pseudomonadati</taxon>
        <taxon>Pseudomonadota</taxon>
        <taxon>Gammaproteobacteria</taxon>
        <taxon>Enterobacterales</taxon>
        <taxon>Thorselliaceae</taxon>
        <taxon>Thorsellia</taxon>
    </lineage>
</organism>
<proteinExistence type="predicted"/>
<gene>
    <name evidence="1" type="ORF">ACFFIT_05090</name>
</gene>
<evidence type="ECO:0000313" key="1">
    <source>
        <dbReference type="EMBL" id="MFC0179471.1"/>
    </source>
</evidence>
<accession>A0ABV6CD35</accession>
<dbReference type="Proteomes" id="UP001589758">
    <property type="component" value="Unassembled WGS sequence"/>
</dbReference>
<comment type="caution">
    <text evidence="1">The sequence shown here is derived from an EMBL/GenBank/DDBJ whole genome shotgun (WGS) entry which is preliminary data.</text>
</comment>
<dbReference type="EMBL" id="JBHLXE010000048">
    <property type="protein sequence ID" value="MFC0179471.1"/>
    <property type="molecule type" value="Genomic_DNA"/>
</dbReference>
<reference evidence="1 2" key="1">
    <citation type="submission" date="2024-09" db="EMBL/GenBank/DDBJ databases">
        <authorList>
            <person name="Sun Q."/>
            <person name="Mori K."/>
        </authorList>
    </citation>
    <scope>NUCLEOTIDE SEQUENCE [LARGE SCALE GENOMIC DNA]</scope>
    <source>
        <strain evidence="1 2">CCM 8545</strain>
    </source>
</reference>